<evidence type="ECO:0000313" key="3">
    <source>
        <dbReference type="EMBL" id="RAL70410.1"/>
    </source>
</evidence>
<evidence type="ECO:0000313" key="2">
    <source>
        <dbReference type="EMBL" id="AMU87118.1"/>
    </source>
</evidence>
<keyword evidence="1" id="KW-1133">Transmembrane helix</keyword>
<sequence>MKPELKRFLYNVWKTLGILLIPLIILTLTLSILINCQWLYEKGFEKYEISQKTGFTPVQLETAASTLISYFNNGEEYIDLQLEKDGVDVTVFKEREILHLKDVKGLILLNYLALGICLLLGGGFFLYLYLKKQAGRVKEAGIVLIQGGMFSLLLLGGIGLIAMLDFQTFFTRLHLLGFSNAFWLLDPAKDYLVMFFPRGFWEDSTLVLGISIGVLAVSLMAGGWLLRKPARSDLPF</sequence>
<evidence type="ECO:0000256" key="1">
    <source>
        <dbReference type="SAM" id="Phobius"/>
    </source>
</evidence>
<name>A0A142VBC8_9CHLR</name>
<reference evidence="2 4" key="1">
    <citation type="submission" date="2015-03" db="EMBL/GenBank/DDBJ databases">
        <title>Genomic characterization of Dehalococcoides mccartyi strain 11a5, an unusal plasmid-containing chloroethene dechlorinator.</title>
        <authorList>
            <person name="Zhao S."/>
            <person name="Ding C."/>
            <person name="He J."/>
        </authorList>
    </citation>
    <scope>NUCLEOTIDE SEQUENCE [LARGE SCALE GENOMIC DNA]</scope>
    <source>
        <strain evidence="2 4">11a5</strain>
    </source>
</reference>
<keyword evidence="1" id="KW-0472">Membrane</keyword>
<keyword evidence="1" id="KW-0812">Transmembrane</keyword>
<feature type="transmembrane region" description="Helical" evidence="1">
    <location>
        <begin position="206"/>
        <end position="226"/>
    </location>
</feature>
<dbReference type="RefSeq" id="WP_011309817.1">
    <property type="nucleotide sequence ID" value="NZ_AP024514.1"/>
</dbReference>
<protein>
    <submittedName>
        <fullName evidence="3">Integral membrane protein</fullName>
    </submittedName>
    <submittedName>
        <fullName evidence="2">Putative membrane protein</fullName>
    </submittedName>
</protein>
<dbReference type="Proteomes" id="UP000248786">
    <property type="component" value="Unassembled WGS sequence"/>
</dbReference>
<feature type="transmembrane region" description="Helical" evidence="1">
    <location>
        <begin position="12"/>
        <end position="34"/>
    </location>
</feature>
<dbReference type="Pfam" id="PF07314">
    <property type="entry name" value="Lit"/>
    <property type="match status" value="1"/>
</dbReference>
<dbReference type="OMA" id="MFPLEFF"/>
<dbReference type="OrthoDB" id="9813051at2"/>
<feature type="transmembrane region" description="Helical" evidence="1">
    <location>
        <begin position="108"/>
        <end position="130"/>
    </location>
</feature>
<dbReference type="PATRIC" id="fig|61435.8.peg.1285"/>
<organism evidence="2 4">
    <name type="scientific">Dehalococcoides mccartyi</name>
    <dbReference type="NCBI Taxonomy" id="61435"/>
    <lineage>
        <taxon>Bacteria</taxon>
        <taxon>Bacillati</taxon>
        <taxon>Chloroflexota</taxon>
        <taxon>Dehalococcoidia</taxon>
        <taxon>Dehalococcoidales</taxon>
        <taxon>Dehalococcoidaceae</taxon>
        <taxon>Dehalococcoides</taxon>
    </lineage>
</organism>
<dbReference type="AlphaFoldDB" id="A0A142VBC8"/>
<evidence type="ECO:0000313" key="5">
    <source>
        <dbReference type="Proteomes" id="UP000248786"/>
    </source>
</evidence>
<accession>A0A142VBC8</accession>
<gene>
    <name evidence="3" type="ORF">C1G86_1351</name>
    <name evidence="2" type="ORF">Dm11a5_1292</name>
</gene>
<dbReference type="EMBL" id="CP011127">
    <property type="protein sequence ID" value="AMU87118.1"/>
    <property type="molecule type" value="Genomic_DNA"/>
</dbReference>
<dbReference type="Proteomes" id="UP000076394">
    <property type="component" value="Chromosome"/>
</dbReference>
<evidence type="ECO:0000313" key="4">
    <source>
        <dbReference type="Proteomes" id="UP000076394"/>
    </source>
</evidence>
<proteinExistence type="predicted"/>
<dbReference type="EMBL" id="QGLD01000011">
    <property type="protein sequence ID" value="RAL70410.1"/>
    <property type="molecule type" value="Genomic_DNA"/>
</dbReference>
<feature type="transmembrane region" description="Helical" evidence="1">
    <location>
        <begin position="142"/>
        <end position="163"/>
    </location>
</feature>
<reference evidence="3 5" key="2">
    <citation type="submission" date="2018-05" db="EMBL/GenBank/DDBJ databases">
        <title>Draft genome sequences of Dehalococcoides mccartyi strains RC and KS.</title>
        <authorList>
            <person name="Higgins S.A."/>
            <person name="Padilla-Crespo E."/>
            <person name="Loeffler F.E."/>
        </authorList>
    </citation>
    <scope>NUCLEOTIDE SEQUENCE [LARGE SCALE GENOMIC DNA]</scope>
    <source>
        <strain evidence="3 5">KS</strain>
    </source>
</reference>
<dbReference type="NCBIfam" id="TIGR01906">
    <property type="entry name" value="integ_TIGR01906"/>
    <property type="match status" value="1"/>
</dbReference>
<dbReference type="InterPro" id="IPR010178">
    <property type="entry name" value="Lit"/>
</dbReference>